<proteinExistence type="predicted"/>
<dbReference type="InterPro" id="IPR037914">
    <property type="entry name" value="SpoVT-AbrB_sf"/>
</dbReference>
<dbReference type="Gene3D" id="2.10.260.10">
    <property type="match status" value="1"/>
</dbReference>
<comment type="caution">
    <text evidence="3">The sequence shown here is derived from an EMBL/GenBank/DDBJ whole genome shotgun (WGS) entry which is preliminary data.</text>
</comment>
<evidence type="ECO:0000313" key="4">
    <source>
        <dbReference type="Proteomes" id="UP001154312"/>
    </source>
</evidence>
<dbReference type="InterPro" id="IPR007159">
    <property type="entry name" value="SpoVT-AbrB_dom"/>
</dbReference>
<keyword evidence="1 3" id="KW-0238">DNA-binding</keyword>
<protein>
    <submittedName>
        <fullName evidence="3">AbrB/MazE/SpoVT family DNA-binding domain-containing protein</fullName>
    </submittedName>
</protein>
<evidence type="ECO:0000259" key="2">
    <source>
        <dbReference type="PROSITE" id="PS51740"/>
    </source>
</evidence>
<sequence length="84" mass="9366">MEINKISSKGQIVIPITLREKYGLKPNSLARITEIDGHIAIIPIPKDPIGSARGMLHGGETAAQHMKEIRAEELEIERKKRGRD</sequence>
<dbReference type="Proteomes" id="UP001154312">
    <property type="component" value="Unassembled WGS sequence"/>
</dbReference>
<keyword evidence="4" id="KW-1185">Reference proteome</keyword>
<dbReference type="SMART" id="SM00966">
    <property type="entry name" value="SpoVT_AbrB"/>
    <property type="match status" value="1"/>
</dbReference>
<organism evidence="3 4">
    <name type="scientific">Pelotomaculum isophthalicicum JI</name>
    <dbReference type="NCBI Taxonomy" id="947010"/>
    <lineage>
        <taxon>Bacteria</taxon>
        <taxon>Bacillati</taxon>
        <taxon>Bacillota</taxon>
        <taxon>Clostridia</taxon>
        <taxon>Eubacteriales</taxon>
        <taxon>Desulfotomaculaceae</taxon>
        <taxon>Pelotomaculum</taxon>
    </lineage>
</organism>
<dbReference type="EMBL" id="JAKOAV010000009">
    <property type="protein sequence ID" value="MDF9408040.1"/>
    <property type="molecule type" value="Genomic_DNA"/>
</dbReference>
<evidence type="ECO:0000256" key="1">
    <source>
        <dbReference type="PROSITE-ProRule" id="PRU01076"/>
    </source>
</evidence>
<evidence type="ECO:0000313" key="3">
    <source>
        <dbReference type="EMBL" id="MDF9408040.1"/>
    </source>
</evidence>
<reference evidence="3" key="1">
    <citation type="submission" date="2022-02" db="EMBL/GenBank/DDBJ databases">
        <authorList>
            <person name="Leng L."/>
        </authorList>
    </citation>
    <scope>NUCLEOTIDE SEQUENCE</scope>
    <source>
        <strain evidence="3">JI</strain>
    </source>
</reference>
<feature type="domain" description="SpoVT-AbrB" evidence="2">
    <location>
        <begin position="1"/>
        <end position="46"/>
    </location>
</feature>
<dbReference type="RefSeq" id="WP_277443323.1">
    <property type="nucleotide sequence ID" value="NZ_JAKOAV010000009.1"/>
</dbReference>
<dbReference type="PROSITE" id="PS51740">
    <property type="entry name" value="SPOVT_ABRB"/>
    <property type="match status" value="1"/>
</dbReference>
<dbReference type="GO" id="GO:0003677">
    <property type="term" value="F:DNA binding"/>
    <property type="evidence" value="ECO:0007669"/>
    <property type="project" value="UniProtKB-UniRule"/>
</dbReference>
<dbReference type="Pfam" id="PF04014">
    <property type="entry name" value="MazE_antitoxin"/>
    <property type="match status" value="1"/>
</dbReference>
<name>A0A9X4H1F4_9FIRM</name>
<dbReference type="NCBIfam" id="TIGR01439">
    <property type="entry name" value="lp_hng_hel_AbrB"/>
    <property type="match status" value="1"/>
</dbReference>
<accession>A0A9X4H1F4</accession>
<gene>
    <name evidence="3" type="ORF">L7E55_06650</name>
</gene>
<dbReference type="SUPFAM" id="SSF89447">
    <property type="entry name" value="AbrB/MazE/MraZ-like"/>
    <property type="match status" value="1"/>
</dbReference>
<dbReference type="AlphaFoldDB" id="A0A9X4H1F4"/>